<feature type="transmembrane region" description="Helical" evidence="1">
    <location>
        <begin position="350"/>
        <end position="372"/>
    </location>
</feature>
<dbReference type="RefSeq" id="WP_167088478.1">
    <property type="nucleotide sequence ID" value="NZ_WHJG01000018.1"/>
</dbReference>
<comment type="caution">
    <text evidence="2">The sequence shown here is derived from an EMBL/GenBank/DDBJ whole genome shotgun (WGS) entry which is preliminary data.</text>
</comment>
<organism evidence="2 3">
    <name type="scientific">Massilia frigida</name>
    <dbReference type="NCBI Taxonomy" id="2609281"/>
    <lineage>
        <taxon>Bacteria</taxon>
        <taxon>Pseudomonadati</taxon>
        <taxon>Pseudomonadota</taxon>
        <taxon>Betaproteobacteria</taxon>
        <taxon>Burkholderiales</taxon>
        <taxon>Oxalobacteraceae</taxon>
        <taxon>Telluria group</taxon>
        <taxon>Massilia</taxon>
    </lineage>
</organism>
<dbReference type="InterPro" id="IPR008523">
    <property type="entry name" value="DUF805"/>
</dbReference>
<reference evidence="2 3" key="1">
    <citation type="submission" date="2019-10" db="EMBL/GenBank/DDBJ databases">
        <title>Taxonomy of Antarctic Massilia spp.: description of Massilia rubra sp. nov., Massilia aquatica sp. nov., Massilia mucilaginosa sp. nov., Massilia frigida sp. nov. isolated from streams, lakes and regoliths.</title>
        <authorList>
            <person name="Holochova P."/>
            <person name="Sedlacek I."/>
            <person name="Kralova S."/>
            <person name="Maslanova I."/>
            <person name="Busse H.-J."/>
            <person name="Stankova E."/>
            <person name="Vrbovska V."/>
            <person name="Kovarovic V."/>
            <person name="Bartak M."/>
            <person name="Svec P."/>
            <person name="Pantucek R."/>
        </authorList>
    </citation>
    <scope>NUCLEOTIDE SEQUENCE [LARGE SCALE GENOMIC DNA]</scope>
    <source>
        <strain evidence="2 3">CCM 8695</strain>
    </source>
</reference>
<dbReference type="EMBL" id="WHJG01000018">
    <property type="protein sequence ID" value="NHZ81153.1"/>
    <property type="molecule type" value="Genomic_DNA"/>
</dbReference>
<feature type="transmembrane region" description="Helical" evidence="1">
    <location>
        <begin position="432"/>
        <end position="449"/>
    </location>
</feature>
<accession>A0ABX0N748</accession>
<dbReference type="Pfam" id="PF05656">
    <property type="entry name" value="DUF805"/>
    <property type="match status" value="1"/>
</dbReference>
<keyword evidence="3" id="KW-1185">Reference proteome</keyword>
<gene>
    <name evidence="2" type="ORF">F2P44_18005</name>
</gene>
<feature type="transmembrane region" description="Helical" evidence="1">
    <location>
        <begin position="378"/>
        <end position="399"/>
    </location>
</feature>
<name>A0ABX0N748_9BURK</name>
<keyword evidence="1" id="KW-1133">Transmembrane helix</keyword>
<proteinExistence type="predicted"/>
<evidence type="ECO:0000313" key="3">
    <source>
        <dbReference type="Proteomes" id="UP000621455"/>
    </source>
</evidence>
<feature type="transmembrane region" description="Helical" evidence="1">
    <location>
        <begin position="411"/>
        <end position="426"/>
    </location>
</feature>
<evidence type="ECO:0000313" key="2">
    <source>
        <dbReference type="EMBL" id="NHZ81153.1"/>
    </source>
</evidence>
<evidence type="ECO:0000256" key="1">
    <source>
        <dbReference type="SAM" id="Phobius"/>
    </source>
</evidence>
<keyword evidence="1" id="KW-0812">Transmembrane</keyword>
<dbReference type="Proteomes" id="UP000621455">
    <property type="component" value="Unassembled WGS sequence"/>
</dbReference>
<keyword evidence="1" id="KW-0472">Membrane</keyword>
<protein>
    <submittedName>
        <fullName evidence="2">DUF805 domain-containing protein</fullName>
    </submittedName>
</protein>
<sequence>MVLENFEQVLAAAQADGSLNPAWKKFVNTTFFVPVVRPPGAEAGGITLHLSGRSGSAGQSILISEVRERVERDHGGAIASLSGADVVRMLHAEAGIVLALSERTFDIARDRVEWLRKGMEASLAKAAATARTAAGAPVGVVSAQAPPAPARQQAGAPLDVAALKPRNVAIADIGLAFFVPADWRQSSVPRGLRFRDDSSGSVLDATGLHRPNVSLSQWVGMRLAIVQHEMRYLKQDGEPYDIDGDDWGDRVKGKAMEFTGTFPGDECESRYLVACIRIDGTVCAMAIRAPAAAFEQNRALYKWFLSRIDIVAGPAGVYGAPASGAGVIEAGDEPGVFGFSMRGRIGRMRALAYSLPVFLPLVLLAIGSASILPKISRGGSSAILVGIAVLMFFCVRLMVLRLHDVNVSGKWLLGFMLAIGLGAALGKENFVIVASLMFWIGSMLTYCFVRGSDGDNDYGDAPGPDSNLVKLGAGMLIFLQAASIGRHLQKNGFGDGQVPNPVHYLDRTTPVDPNVWFWASPDKNMTVDFPGKPQEMATPEALQARPGSGVTRQFSTTAEGRIYLVQAVDYGQTPLDAELVVLAMRASVIGAEGELVSEKMSLFFMGHPGGEVKVRLPGGVMRSARFAVAGSTTYMALAVSKSDPASTARVDEFLRSFTLTR</sequence>